<evidence type="ECO:0000256" key="3">
    <source>
        <dbReference type="ARBA" id="ARBA00005189"/>
    </source>
</evidence>
<dbReference type="InterPro" id="IPR015424">
    <property type="entry name" value="PyrdxlP-dep_Trfase"/>
</dbReference>
<feature type="modified residue" description="N6-(pyridoxal phosphate)lysine" evidence="12">
    <location>
        <position position="204"/>
    </location>
</feature>
<evidence type="ECO:0000313" key="15">
    <source>
        <dbReference type="Proteomes" id="UP000636891"/>
    </source>
</evidence>
<dbReference type="InterPro" id="IPR004839">
    <property type="entry name" value="Aminotransferase_I/II_large"/>
</dbReference>
<keyword evidence="6 12" id="KW-0032">Aminotransferase</keyword>
<comment type="subunit">
    <text evidence="5 12">Homodimer.</text>
</comment>
<dbReference type="InterPro" id="IPR001917">
    <property type="entry name" value="Aminotrans_II_pyridoxalP_BS"/>
</dbReference>
<dbReference type="Gene3D" id="3.40.640.10">
    <property type="entry name" value="Type I PLP-dependent aspartate aminotransferase-like (Major domain)"/>
    <property type="match status" value="1"/>
</dbReference>
<reference evidence="14 15" key="1">
    <citation type="submission" date="2020-08" db="EMBL/GenBank/DDBJ databases">
        <title>Genome public.</title>
        <authorList>
            <person name="Liu C."/>
            <person name="Sun Q."/>
        </authorList>
    </citation>
    <scope>NUCLEOTIDE SEQUENCE [LARGE SCALE GENOMIC DNA]</scope>
    <source>
        <strain evidence="14 15">New-7</strain>
    </source>
</reference>
<comment type="similarity">
    <text evidence="4 12">Belongs to the class-II pyridoxal-phosphate-dependent aminotransferase family. Histidinol-phosphate aminotransferase subfamily.</text>
</comment>
<proteinExistence type="inferred from homology"/>
<evidence type="ECO:0000256" key="4">
    <source>
        <dbReference type="ARBA" id="ARBA00007970"/>
    </source>
</evidence>
<organism evidence="14 15">
    <name type="scientific">Alistipes hominis</name>
    <dbReference type="NCBI Taxonomy" id="2763015"/>
    <lineage>
        <taxon>Bacteria</taxon>
        <taxon>Pseudomonadati</taxon>
        <taxon>Bacteroidota</taxon>
        <taxon>Bacteroidia</taxon>
        <taxon>Bacteroidales</taxon>
        <taxon>Rikenellaceae</taxon>
        <taxon>Alistipes</taxon>
    </lineage>
</organism>
<keyword evidence="10 12" id="KW-0368">Histidine biosynthesis</keyword>
<dbReference type="Pfam" id="PF00155">
    <property type="entry name" value="Aminotran_1_2"/>
    <property type="match status" value="1"/>
</dbReference>
<dbReference type="InterPro" id="IPR015422">
    <property type="entry name" value="PyrdxlP-dep_Trfase_small"/>
</dbReference>
<dbReference type="RefSeq" id="WP_118657134.1">
    <property type="nucleotide sequence ID" value="NZ_JACOOK010000001.1"/>
</dbReference>
<evidence type="ECO:0000313" key="14">
    <source>
        <dbReference type="EMBL" id="MBC5615984.1"/>
    </source>
</evidence>
<comment type="pathway">
    <text evidence="3">Lipid metabolism.</text>
</comment>
<dbReference type="HAMAP" id="MF_01023">
    <property type="entry name" value="HisC_aminotrans_2"/>
    <property type="match status" value="1"/>
</dbReference>
<dbReference type="PANTHER" id="PTHR42885:SF2">
    <property type="entry name" value="HISTIDINOL-PHOSPHATE AMINOTRANSFERASE"/>
    <property type="match status" value="1"/>
</dbReference>
<dbReference type="PROSITE" id="PS00599">
    <property type="entry name" value="AA_TRANSFER_CLASS_2"/>
    <property type="match status" value="1"/>
</dbReference>
<dbReference type="EMBL" id="JACOOK010000001">
    <property type="protein sequence ID" value="MBC5615984.1"/>
    <property type="molecule type" value="Genomic_DNA"/>
</dbReference>
<gene>
    <name evidence="12 14" type="primary">hisC</name>
    <name evidence="14" type="ORF">H8S08_02985</name>
</gene>
<dbReference type="NCBIfam" id="TIGR01141">
    <property type="entry name" value="hisC"/>
    <property type="match status" value="1"/>
</dbReference>
<evidence type="ECO:0000256" key="7">
    <source>
        <dbReference type="ARBA" id="ARBA00022605"/>
    </source>
</evidence>
<comment type="caution">
    <text evidence="14">The sequence shown here is derived from an EMBL/GenBank/DDBJ whole genome shotgun (WGS) entry which is preliminary data.</text>
</comment>
<name>A0ABR7CK02_9BACT</name>
<evidence type="ECO:0000256" key="12">
    <source>
        <dbReference type="HAMAP-Rule" id="MF_01023"/>
    </source>
</evidence>
<dbReference type="Proteomes" id="UP000636891">
    <property type="component" value="Unassembled WGS sequence"/>
</dbReference>
<evidence type="ECO:0000256" key="9">
    <source>
        <dbReference type="ARBA" id="ARBA00022898"/>
    </source>
</evidence>
<evidence type="ECO:0000256" key="6">
    <source>
        <dbReference type="ARBA" id="ARBA00022576"/>
    </source>
</evidence>
<dbReference type="InterPro" id="IPR015421">
    <property type="entry name" value="PyrdxlP-dep_Trfase_major"/>
</dbReference>
<dbReference type="EC" id="2.6.1.9" evidence="12"/>
<dbReference type="GO" id="GO:0004400">
    <property type="term" value="F:histidinol-phosphate transaminase activity"/>
    <property type="evidence" value="ECO:0007669"/>
    <property type="project" value="UniProtKB-EC"/>
</dbReference>
<evidence type="ECO:0000256" key="2">
    <source>
        <dbReference type="ARBA" id="ARBA00005011"/>
    </source>
</evidence>
<comment type="pathway">
    <text evidence="2 12">Amino-acid biosynthesis; L-histidine biosynthesis; L-histidine from 5-phospho-alpha-D-ribose 1-diphosphate: step 7/9.</text>
</comment>
<evidence type="ECO:0000256" key="10">
    <source>
        <dbReference type="ARBA" id="ARBA00023102"/>
    </source>
</evidence>
<sequence length="340" mass="38551">MDIRELLRENIRTLAPYSTARDEYQGELGIYLDANENPYDNNYNRYPDPHQKNLKRRLAEIKGVPVEKIFIGNGSDEPIDLVFRLFCEPRRHNAVSIAPTYGMYKVAAAINDVQMREVQLEPGFTLDAEKLLAATDENTRLLFLCSPNNPSGNCFPKKEIEKVIRRFNGIVILDEAYIDFAGQPGFLSELDEYPNLVILQTLSKAWGMAGLRLGLAFAQPLIVDTLSRVKYPYNINVVTQKIVLEQLRRSPDAQIAEIVSERGRVLEGLAKNPVIRKIHPTDANFVLVEVDEPRTIYDRLIGAGIIVRDRSRIKGCEGCLRITIGTPEENDRLLETLKKL</sequence>
<evidence type="ECO:0000256" key="11">
    <source>
        <dbReference type="ARBA" id="ARBA00047481"/>
    </source>
</evidence>
<keyword evidence="7 12" id="KW-0028">Amino-acid biosynthesis</keyword>
<comment type="catalytic activity">
    <reaction evidence="11 12">
        <text>L-histidinol phosphate + 2-oxoglutarate = 3-(imidazol-4-yl)-2-oxopropyl phosphate + L-glutamate</text>
        <dbReference type="Rhea" id="RHEA:23744"/>
        <dbReference type="ChEBI" id="CHEBI:16810"/>
        <dbReference type="ChEBI" id="CHEBI:29985"/>
        <dbReference type="ChEBI" id="CHEBI:57766"/>
        <dbReference type="ChEBI" id="CHEBI:57980"/>
        <dbReference type="EC" id="2.6.1.9"/>
    </reaction>
</comment>
<evidence type="ECO:0000256" key="8">
    <source>
        <dbReference type="ARBA" id="ARBA00022679"/>
    </source>
</evidence>
<comment type="cofactor">
    <cofactor evidence="1 12">
        <name>pyridoxal 5'-phosphate</name>
        <dbReference type="ChEBI" id="CHEBI:597326"/>
    </cofactor>
</comment>
<dbReference type="Gene3D" id="3.90.1150.10">
    <property type="entry name" value="Aspartate Aminotransferase, domain 1"/>
    <property type="match status" value="1"/>
</dbReference>
<evidence type="ECO:0000259" key="13">
    <source>
        <dbReference type="Pfam" id="PF00155"/>
    </source>
</evidence>
<dbReference type="SUPFAM" id="SSF53383">
    <property type="entry name" value="PLP-dependent transferases"/>
    <property type="match status" value="1"/>
</dbReference>
<feature type="domain" description="Aminotransferase class I/classII large" evidence="13">
    <location>
        <begin position="41"/>
        <end position="337"/>
    </location>
</feature>
<dbReference type="CDD" id="cd00609">
    <property type="entry name" value="AAT_like"/>
    <property type="match status" value="1"/>
</dbReference>
<keyword evidence="9 12" id="KW-0663">Pyridoxal phosphate</keyword>
<keyword evidence="8 12" id="KW-0808">Transferase</keyword>
<evidence type="ECO:0000256" key="5">
    <source>
        <dbReference type="ARBA" id="ARBA00011738"/>
    </source>
</evidence>
<evidence type="ECO:0000256" key="1">
    <source>
        <dbReference type="ARBA" id="ARBA00001933"/>
    </source>
</evidence>
<dbReference type="PANTHER" id="PTHR42885">
    <property type="entry name" value="HISTIDINOL-PHOSPHATE AMINOTRANSFERASE-RELATED"/>
    <property type="match status" value="1"/>
</dbReference>
<dbReference type="InterPro" id="IPR005861">
    <property type="entry name" value="HisP_aminotrans"/>
</dbReference>
<keyword evidence="15" id="KW-1185">Reference proteome</keyword>
<accession>A0ABR7CK02</accession>
<protein>
    <recommendedName>
        <fullName evidence="12">Histidinol-phosphate aminotransferase</fullName>
        <ecNumber evidence="12">2.6.1.9</ecNumber>
    </recommendedName>
    <alternativeName>
        <fullName evidence="12">Imidazole acetol-phosphate transaminase</fullName>
    </alternativeName>
</protein>